<comment type="caution">
    <text evidence="2">The sequence shown here is derived from an EMBL/GenBank/DDBJ whole genome shotgun (WGS) entry which is preliminary data.</text>
</comment>
<evidence type="ECO:0000313" key="2">
    <source>
        <dbReference type="EMBL" id="MBU3851775.1"/>
    </source>
</evidence>
<dbReference type="Proteomes" id="UP000777303">
    <property type="component" value="Unassembled WGS sequence"/>
</dbReference>
<proteinExistence type="inferred from homology"/>
<dbReference type="HAMAP" id="MF_01526">
    <property type="entry name" value="UPF0342"/>
    <property type="match status" value="1"/>
</dbReference>
<dbReference type="Gene3D" id="1.20.1500.10">
    <property type="entry name" value="YheA/YmcA-like"/>
    <property type="match status" value="1"/>
</dbReference>
<organism evidence="2 3">
    <name type="scientific">Candidatus Paralactobacillus gallistercoris</name>
    <dbReference type="NCBI Taxonomy" id="2838724"/>
    <lineage>
        <taxon>Bacteria</taxon>
        <taxon>Bacillati</taxon>
        <taxon>Bacillota</taxon>
        <taxon>Bacilli</taxon>
        <taxon>Lactobacillales</taxon>
        <taxon>Lactobacillaceae</taxon>
        <taxon>Lactobacillus</taxon>
    </lineage>
</organism>
<dbReference type="Pfam" id="PF06133">
    <property type="entry name" value="Com_YlbF"/>
    <property type="match status" value="1"/>
</dbReference>
<dbReference type="InterPro" id="IPR023378">
    <property type="entry name" value="YheA/YmcA-like_dom_sf"/>
</dbReference>
<dbReference type="AlphaFoldDB" id="A0A948X392"/>
<sequence length="114" mass="13295">MAVNIYDTANQLAKELPQTQQFMNLQSSYANLKKDVMAFNLFNQFNQLQEELQKKQYSGEKVTEDEMKRIQDLAGKMDKMDAIKQLMASEQALNQLLVDMNEIITEPIRNLYKN</sequence>
<dbReference type="InterPro" id="IPR010368">
    <property type="entry name" value="Com_YlbF"/>
</dbReference>
<name>A0A948X392_9LACO</name>
<evidence type="ECO:0000256" key="1">
    <source>
        <dbReference type="HAMAP-Rule" id="MF_01526"/>
    </source>
</evidence>
<protein>
    <recommendedName>
        <fullName evidence="1">UPF0342 protein H9901_03655</fullName>
    </recommendedName>
</protein>
<dbReference type="SUPFAM" id="SSF158622">
    <property type="entry name" value="YheA/YmcA-like"/>
    <property type="match status" value="1"/>
</dbReference>
<accession>A0A948X392</accession>
<gene>
    <name evidence="2" type="ORF">H9901_03655</name>
</gene>
<evidence type="ECO:0000313" key="3">
    <source>
        <dbReference type="Proteomes" id="UP000777303"/>
    </source>
</evidence>
<comment type="similarity">
    <text evidence="1">Belongs to the UPF0342 family.</text>
</comment>
<dbReference type="EMBL" id="JAHLFS010000048">
    <property type="protein sequence ID" value="MBU3851775.1"/>
    <property type="molecule type" value="Genomic_DNA"/>
</dbReference>
<reference evidence="2" key="1">
    <citation type="journal article" date="2021" name="PeerJ">
        <title>Extensive microbial diversity within the chicken gut microbiome revealed by metagenomics and culture.</title>
        <authorList>
            <person name="Gilroy R."/>
            <person name="Ravi A."/>
            <person name="Getino M."/>
            <person name="Pursley I."/>
            <person name="Horton D.L."/>
            <person name="Alikhan N.F."/>
            <person name="Baker D."/>
            <person name="Gharbi K."/>
            <person name="Hall N."/>
            <person name="Watson M."/>
            <person name="Adriaenssens E.M."/>
            <person name="Foster-Nyarko E."/>
            <person name="Jarju S."/>
            <person name="Secka A."/>
            <person name="Antonio M."/>
            <person name="Oren A."/>
            <person name="Chaudhuri R.R."/>
            <person name="La Ragione R."/>
            <person name="Hildebrand F."/>
            <person name="Pallen M.J."/>
        </authorList>
    </citation>
    <scope>NUCLEOTIDE SEQUENCE</scope>
    <source>
        <strain evidence="2">F6-6636</strain>
    </source>
</reference>
<reference evidence="2" key="2">
    <citation type="submission" date="2021-04" db="EMBL/GenBank/DDBJ databases">
        <authorList>
            <person name="Gilroy R."/>
        </authorList>
    </citation>
    <scope>NUCLEOTIDE SEQUENCE</scope>
    <source>
        <strain evidence="2">F6-6636</strain>
    </source>
</reference>